<feature type="compositionally biased region" description="Basic and acidic residues" evidence="1">
    <location>
        <begin position="77"/>
        <end position="87"/>
    </location>
</feature>
<dbReference type="Proteomes" id="UP000464624">
    <property type="component" value="Chromosome"/>
</dbReference>
<name>A0AAD1M0T4_MYCXE</name>
<evidence type="ECO:0000313" key="2">
    <source>
        <dbReference type="EMBL" id="BBU22344.1"/>
    </source>
</evidence>
<dbReference type="KEGG" id="mxe:MYXE_21340"/>
<accession>A0AAD1M0T4</accession>
<feature type="region of interest" description="Disordered" evidence="1">
    <location>
        <begin position="21"/>
        <end position="95"/>
    </location>
</feature>
<evidence type="ECO:0000313" key="3">
    <source>
        <dbReference type="Proteomes" id="UP000464624"/>
    </source>
</evidence>
<evidence type="ECO:0000256" key="1">
    <source>
        <dbReference type="SAM" id="MobiDB-lite"/>
    </source>
</evidence>
<feature type="compositionally biased region" description="Basic and acidic residues" evidence="1">
    <location>
        <begin position="38"/>
        <end position="57"/>
    </location>
</feature>
<proteinExistence type="predicted"/>
<dbReference type="EMBL" id="AP022314">
    <property type="protein sequence ID" value="BBU22344.1"/>
    <property type="molecule type" value="Genomic_DNA"/>
</dbReference>
<dbReference type="AlphaFoldDB" id="A0AAD1M0T4"/>
<reference evidence="2 3" key="1">
    <citation type="submission" date="2019-12" db="EMBL/GenBank/DDBJ databases">
        <title>Complete genome sequence of Mycolicibacterium xenopi str. JCM15661T.</title>
        <authorList>
            <person name="Yoshida M."/>
            <person name="Fukano H."/>
            <person name="Asakura T."/>
            <person name="Hoshino Y."/>
        </authorList>
    </citation>
    <scope>NUCLEOTIDE SEQUENCE [LARGE SCALE GENOMIC DNA]</scope>
    <source>
        <strain evidence="2 3">JCM 15661T</strain>
    </source>
</reference>
<organism evidence="2 3">
    <name type="scientific">Mycobacterium xenopi</name>
    <dbReference type="NCBI Taxonomy" id="1789"/>
    <lineage>
        <taxon>Bacteria</taxon>
        <taxon>Bacillati</taxon>
        <taxon>Actinomycetota</taxon>
        <taxon>Actinomycetes</taxon>
        <taxon>Mycobacteriales</taxon>
        <taxon>Mycobacteriaceae</taxon>
        <taxon>Mycobacterium</taxon>
    </lineage>
</organism>
<sequence length="115" mass="12209">MAEPNFTAKMAKIRHECVGDLLRTASRHRPASPVSTGGKDEPDGRGADATQWHERVRGHSGQQGGRPPIGEAALGEAGDRGDPDPAKLGDGQRMLGRKRVTDAVEELDAIGYQGV</sequence>
<gene>
    <name evidence="2" type="ORF">MYXE_21340</name>
</gene>
<protein>
    <submittedName>
        <fullName evidence="2">Uncharacterized protein</fullName>
    </submittedName>
</protein>